<comment type="caution">
    <text evidence="3">The sequence shown here is derived from an EMBL/GenBank/DDBJ whole genome shotgun (WGS) entry which is preliminary data.</text>
</comment>
<name>A0ABQ9XCE4_9EUKA</name>
<evidence type="ECO:0000259" key="2">
    <source>
        <dbReference type="Pfam" id="PF00149"/>
    </source>
</evidence>
<reference evidence="3 4" key="1">
    <citation type="journal article" date="2022" name="bioRxiv">
        <title>Genomics of Preaxostyla Flagellates Illuminates Evolutionary Transitions and the Path Towards Mitochondrial Loss.</title>
        <authorList>
            <person name="Novak L.V.F."/>
            <person name="Treitli S.C."/>
            <person name="Pyrih J."/>
            <person name="Halakuc P."/>
            <person name="Pipaliya S.V."/>
            <person name="Vacek V."/>
            <person name="Brzon O."/>
            <person name="Soukal P."/>
            <person name="Eme L."/>
            <person name="Dacks J.B."/>
            <person name="Karnkowska A."/>
            <person name="Elias M."/>
            <person name="Hampl V."/>
        </authorList>
    </citation>
    <scope>NUCLEOTIDE SEQUENCE [LARGE SCALE GENOMIC DNA]</scope>
    <source>
        <strain evidence="3">NAU3</strain>
        <tissue evidence="3">Gut</tissue>
    </source>
</reference>
<keyword evidence="4" id="KW-1185">Reference proteome</keyword>
<proteinExistence type="predicted"/>
<keyword evidence="1" id="KW-1133">Transmembrane helix</keyword>
<dbReference type="EC" id="3.1.-.-" evidence="3"/>
<keyword evidence="3" id="KW-0378">Hydrolase</keyword>
<feature type="domain" description="Calcineurin-like phosphoesterase" evidence="2">
    <location>
        <begin position="151"/>
        <end position="350"/>
    </location>
</feature>
<gene>
    <name evidence="3" type="ORF">BLNAU_15466</name>
</gene>
<dbReference type="InterPro" id="IPR004843">
    <property type="entry name" value="Calcineurin-like_PHP"/>
</dbReference>
<evidence type="ECO:0000256" key="1">
    <source>
        <dbReference type="SAM" id="Phobius"/>
    </source>
</evidence>
<keyword evidence="1" id="KW-0472">Membrane</keyword>
<organism evidence="3 4">
    <name type="scientific">Blattamonas nauphoetae</name>
    <dbReference type="NCBI Taxonomy" id="2049346"/>
    <lineage>
        <taxon>Eukaryota</taxon>
        <taxon>Metamonada</taxon>
        <taxon>Preaxostyla</taxon>
        <taxon>Oxymonadida</taxon>
        <taxon>Blattamonas</taxon>
    </lineage>
</organism>
<feature type="transmembrane region" description="Helical" evidence="1">
    <location>
        <begin position="109"/>
        <end position="127"/>
    </location>
</feature>
<dbReference type="InterPro" id="IPR051158">
    <property type="entry name" value="Metallophosphoesterase_sf"/>
</dbReference>
<dbReference type="InterPro" id="IPR029052">
    <property type="entry name" value="Metallo-depent_PP-like"/>
</dbReference>
<dbReference type="PANTHER" id="PTHR31302:SF0">
    <property type="entry name" value="TRANSMEMBRANE PROTEIN WITH METALLOPHOSPHOESTERASE DOMAIN"/>
    <property type="match status" value="1"/>
</dbReference>
<evidence type="ECO:0000313" key="4">
    <source>
        <dbReference type="Proteomes" id="UP001281761"/>
    </source>
</evidence>
<sequence length="423" mass="47403">MKKSRILLLVCIVPVVLCIVSYPLFRNLVWLFDAQVKQHPWLWGLFAGVALLVLTICVVFIAISQFSASTAIYYISRGAEILLFSMIDLLFLTLLMEILYGAIKPLRSHKVLVTSIVLAVVVVYQIVGHIRGNIRRKRNLKISSPRVQDSFRIVHLTDIHLGSHLPSRLKKIVAEVNKLNADLVCITGDLTDTRQIVTTNQPEEGSDRLLPTNAFYPLNELKSSSGVFFVSGNHDIGSGREELYNILGKCPNVKILSNESQIVKIPSKQTQIKLIGIEDGEAEYFVDSAKKLKGASPEDNHAVEGYQSKDPQNASSLYTVLLHHRPHKRVWRDVMHLLDVDMFLAGHTHAGQMMFLRPLVWLVHNPDVWLSTLDEKNKKENSSILSYDQPFMYVGPGTGTAGTSKRTSYICEITIFDVSPSSS</sequence>
<dbReference type="Proteomes" id="UP001281761">
    <property type="component" value="Unassembled WGS sequence"/>
</dbReference>
<protein>
    <submittedName>
        <fullName evidence="3">Transmembrane protein with metallophosphoesterase domain</fullName>
        <ecNumber evidence="3">3.1.-.-</ecNumber>
    </submittedName>
</protein>
<dbReference type="Pfam" id="PF00149">
    <property type="entry name" value="Metallophos"/>
    <property type="match status" value="1"/>
</dbReference>
<keyword evidence="1 3" id="KW-0812">Transmembrane</keyword>
<feature type="transmembrane region" description="Helical" evidence="1">
    <location>
        <begin position="42"/>
        <end position="75"/>
    </location>
</feature>
<dbReference type="GO" id="GO:0016787">
    <property type="term" value="F:hydrolase activity"/>
    <property type="evidence" value="ECO:0007669"/>
    <property type="project" value="UniProtKB-KW"/>
</dbReference>
<dbReference type="PANTHER" id="PTHR31302">
    <property type="entry name" value="TRANSMEMBRANE PROTEIN WITH METALLOPHOSPHOESTERASE DOMAIN-RELATED"/>
    <property type="match status" value="1"/>
</dbReference>
<evidence type="ECO:0000313" key="3">
    <source>
        <dbReference type="EMBL" id="KAK2949606.1"/>
    </source>
</evidence>
<accession>A0ABQ9XCE4</accession>
<dbReference type="Gene3D" id="3.60.21.10">
    <property type="match status" value="1"/>
</dbReference>
<feature type="transmembrane region" description="Helical" evidence="1">
    <location>
        <begin position="82"/>
        <end position="103"/>
    </location>
</feature>
<dbReference type="SUPFAM" id="SSF56300">
    <property type="entry name" value="Metallo-dependent phosphatases"/>
    <property type="match status" value="1"/>
</dbReference>
<dbReference type="EMBL" id="JARBJD010000153">
    <property type="protein sequence ID" value="KAK2949606.1"/>
    <property type="molecule type" value="Genomic_DNA"/>
</dbReference>